<dbReference type="AlphaFoldDB" id="A0A5Q0BLC7"/>
<sequence>MSEFLQFAIAHGLEISRLNCSDSIQRCATTTKPRSRNGAYFFDGARGWCCNWETGQGVQWWNDPNAKPWTELEKCEWKLRSQRAAAERQRQQERAAQRAGALVRAAKLDTHGYLVYKGFPELRGLVTEDYSLLVPMRDCEDYRLLGVQSIRLIDNEWQKKMLPGQRAKGGVFVIGNRHASETILVEGYSTGLSVKAALDRLNLCASVTVSFSAANLAYVAAMIPGKKMIYADHDKSGTGEHAAIETGHPYVISQSLGNDANDDHQQYGLMYLCKQIMLLRSL</sequence>
<evidence type="ECO:0000313" key="2">
    <source>
        <dbReference type="Proteomes" id="UP000325755"/>
    </source>
</evidence>
<protein>
    <recommendedName>
        <fullName evidence="3">Toprim domain-containing protein</fullName>
    </recommendedName>
</protein>
<reference evidence="1 2" key="1">
    <citation type="submission" date="2019-09" db="EMBL/GenBank/DDBJ databases">
        <title>Ecophysiology of the spiral-shaped methanotroph Methylospira mobilis as revealed by the complete genome sequence.</title>
        <authorList>
            <person name="Oshkin I.Y."/>
            <person name="Dedysh S.N."/>
            <person name="Miroshnikov K."/>
            <person name="Danilova O.V."/>
            <person name="Hakobyan A."/>
            <person name="Liesack W."/>
        </authorList>
    </citation>
    <scope>NUCLEOTIDE SEQUENCE [LARGE SCALE GENOMIC DNA]</scope>
    <source>
        <strain evidence="1 2">Shm1</strain>
    </source>
</reference>
<dbReference type="KEGG" id="mmob:F6R98_20085"/>
<dbReference type="Proteomes" id="UP000325755">
    <property type="component" value="Chromosome"/>
</dbReference>
<accession>A0A5Q0BLC7</accession>
<organism evidence="1 2">
    <name type="scientific">Candidatus Methylospira mobilis</name>
    <dbReference type="NCBI Taxonomy" id="1808979"/>
    <lineage>
        <taxon>Bacteria</taxon>
        <taxon>Pseudomonadati</taxon>
        <taxon>Pseudomonadota</taxon>
        <taxon>Gammaproteobacteria</taxon>
        <taxon>Methylococcales</taxon>
        <taxon>Methylococcaceae</taxon>
        <taxon>Candidatus Methylospira</taxon>
    </lineage>
</organism>
<evidence type="ECO:0008006" key="3">
    <source>
        <dbReference type="Google" id="ProtNLM"/>
    </source>
</evidence>
<dbReference type="InParanoid" id="A0A5Q0BLC7"/>
<evidence type="ECO:0000313" key="1">
    <source>
        <dbReference type="EMBL" id="QFY44643.1"/>
    </source>
</evidence>
<keyword evidence="2" id="KW-1185">Reference proteome</keyword>
<dbReference type="EMBL" id="CP044205">
    <property type="protein sequence ID" value="QFY44643.1"/>
    <property type="molecule type" value="Genomic_DNA"/>
</dbReference>
<proteinExistence type="predicted"/>
<gene>
    <name evidence="1" type="ORF">F6R98_20085</name>
</gene>
<name>A0A5Q0BLC7_9GAMM</name>
<dbReference type="RefSeq" id="WP_153250605.1">
    <property type="nucleotide sequence ID" value="NZ_CP044205.1"/>
</dbReference>